<evidence type="ECO:0000313" key="2">
    <source>
        <dbReference type="Proteomes" id="UP000299102"/>
    </source>
</evidence>
<name>A0A4C1T7F5_EUMVA</name>
<sequence>MVVDFNSNRKHSFRASSSTSSVPEAVAVLRATPVSRRRTALSPHGRLEGSILQSETNGTRHALSTSALQLKRKQNNFTTDARRSPKTALRLCIRPPALLRRKSRALSLLGRRKRPAIRV</sequence>
<dbReference type="Proteomes" id="UP000299102">
    <property type="component" value="Unassembled WGS sequence"/>
</dbReference>
<keyword evidence="2" id="KW-1185">Reference proteome</keyword>
<protein>
    <submittedName>
        <fullName evidence="1">Uncharacterized protein</fullName>
    </submittedName>
</protein>
<proteinExistence type="predicted"/>
<evidence type="ECO:0000313" key="1">
    <source>
        <dbReference type="EMBL" id="GBP09367.1"/>
    </source>
</evidence>
<dbReference type="EMBL" id="BGZK01000035">
    <property type="protein sequence ID" value="GBP09367.1"/>
    <property type="molecule type" value="Genomic_DNA"/>
</dbReference>
<gene>
    <name evidence="1" type="ORF">EVAR_5792_1</name>
</gene>
<comment type="caution">
    <text evidence="1">The sequence shown here is derived from an EMBL/GenBank/DDBJ whole genome shotgun (WGS) entry which is preliminary data.</text>
</comment>
<organism evidence="1 2">
    <name type="scientific">Eumeta variegata</name>
    <name type="common">Bagworm moth</name>
    <name type="synonym">Eumeta japonica</name>
    <dbReference type="NCBI Taxonomy" id="151549"/>
    <lineage>
        <taxon>Eukaryota</taxon>
        <taxon>Metazoa</taxon>
        <taxon>Ecdysozoa</taxon>
        <taxon>Arthropoda</taxon>
        <taxon>Hexapoda</taxon>
        <taxon>Insecta</taxon>
        <taxon>Pterygota</taxon>
        <taxon>Neoptera</taxon>
        <taxon>Endopterygota</taxon>
        <taxon>Lepidoptera</taxon>
        <taxon>Glossata</taxon>
        <taxon>Ditrysia</taxon>
        <taxon>Tineoidea</taxon>
        <taxon>Psychidae</taxon>
        <taxon>Oiketicinae</taxon>
        <taxon>Eumeta</taxon>
    </lineage>
</organism>
<accession>A0A4C1T7F5</accession>
<dbReference type="AlphaFoldDB" id="A0A4C1T7F5"/>
<reference evidence="1 2" key="1">
    <citation type="journal article" date="2019" name="Commun. Biol.">
        <title>The bagworm genome reveals a unique fibroin gene that provides high tensile strength.</title>
        <authorList>
            <person name="Kono N."/>
            <person name="Nakamura H."/>
            <person name="Ohtoshi R."/>
            <person name="Tomita M."/>
            <person name="Numata K."/>
            <person name="Arakawa K."/>
        </authorList>
    </citation>
    <scope>NUCLEOTIDE SEQUENCE [LARGE SCALE GENOMIC DNA]</scope>
</reference>